<keyword evidence="2" id="KW-0472">Membrane</keyword>
<dbReference type="InterPro" id="IPR009214">
    <property type="entry name" value="DUF1129"/>
</dbReference>
<protein>
    <submittedName>
        <fullName evidence="3">DUF1129 family protein</fullName>
    </submittedName>
</protein>
<evidence type="ECO:0000313" key="3">
    <source>
        <dbReference type="EMBL" id="MEJ6347767.1"/>
    </source>
</evidence>
<evidence type="ECO:0000313" key="4">
    <source>
        <dbReference type="Proteomes" id="UP001377804"/>
    </source>
</evidence>
<feature type="transmembrane region" description="Helical" evidence="2">
    <location>
        <begin position="106"/>
        <end position="125"/>
    </location>
</feature>
<gene>
    <name evidence="3" type="ORF">R4Y45_00630</name>
</gene>
<evidence type="ECO:0000256" key="2">
    <source>
        <dbReference type="SAM" id="Phobius"/>
    </source>
</evidence>
<keyword evidence="4" id="KW-1185">Reference proteome</keyword>
<organism evidence="3 4">
    <name type="scientific">Holzapfeliella saturejae</name>
    <dbReference type="NCBI Taxonomy" id="3082953"/>
    <lineage>
        <taxon>Bacteria</taxon>
        <taxon>Bacillati</taxon>
        <taxon>Bacillota</taxon>
        <taxon>Bacilli</taxon>
        <taxon>Lactobacillales</taxon>
        <taxon>Lactobacillaceae</taxon>
        <taxon>Holzapfeliella</taxon>
    </lineage>
</organism>
<accession>A0ABU8SEF5</accession>
<comment type="caution">
    <text evidence="3">The sequence shown here is derived from an EMBL/GenBank/DDBJ whole genome shotgun (WGS) entry which is preliminary data.</text>
</comment>
<name>A0ABU8SEF5_9LACO</name>
<keyword evidence="2" id="KW-0812">Transmembrane</keyword>
<reference evidence="3 4" key="1">
    <citation type="submission" date="2023-10" db="EMBL/GenBank/DDBJ databases">
        <title>Holzapfeliella saturejae sp. nov. isolated from Satureja montana flowers.</title>
        <authorList>
            <person name="Alcantara C."/>
            <person name="Zuniga M."/>
            <person name="Landete J.M."/>
            <person name="Monedero V."/>
        </authorList>
    </citation>
    <scope>NUCLEOTIDE SEQUENCE [LARGE SCALE GENOMIC DNA]</scope>
    <source>
        <strain evidence="3 4">He02</strain>
    </source>
</reference>
<dbReference type="EMBL" id="JAWMWG010000001">
    <property type="protein sequence ID" value="MEJ6347767.1"/>
    <property type="molecule type" value="Genomic_DNA"/>
</dbReference>
<dbReference type="RefSeq" id="WP_339968250.1">
    <property type="nucleotide sequence ID" value="NZ_JAWMWG010000001.1"/>
</dbReference>
<evidence type="ECO:0000256" key="1">
    <source>
        <dbReference type="SAM" id="Coils"/>
    </source>
</evidence>
<keyword evidence="2" id="KW-1133">Transmembrane helix</keyword>
<feature type="transmembrane region" description="Helical" evidence="2">
    <location>
        <begin position="131"/>
        <end position="154"/>
    </location>
</feature>
<keyword evidence="1" id="KW-0175">Coiled coil</keyword>
<proteinExistence type="predicted"/>
<feature type="coiled-coil region" evidence="1">
    <location>
        <begin position="36"/>
        <end position="63"/>
    </location>
</feature>
<dbReference type="PIRSF" id="PIRSF033111">
    <property type="entry name" value="UCP033111"/>
    <property type="match status" value="1"/>
</dbReference>
<feature type="transmembrane region" description="Helical" evidence="2">
    <location>
        <begin position="200"/>
        <end position="217"/>
    </location>
</feature>
<dbReference type="Proteomes" id="UP001377804">
    <property type="component" value="Unassembled WGS sequence"/>
</dbReference>
<feature type="transmembrane region" description="Helical" evidence="2">
    <location>
        <begin position="166"/>
        <end position="188"/>
    </location>
</feature>
<sequence length="236" mass="26958">MAQSQKEEPKAVDHAALRQELTKRNAEYVYRVEKFLQGQQLTTEQAEQKVNDHLEEMIQEQRKGRPANKVYGSASQFANQLLNKKAKPEGATYADYPYWQLAVDSGLFYAVMFSVLLGIMTLFTANRPAASQFGVLSVLMIAILFGVMMPYYNIMMQKPKSERPKWWKLLLYFIIVIVIYMGLTSATMYLPPVINPTPSGLGFIILAAVLFAVRYGFRKYYNIKYSPLNPTNAGRR</sequence>
<dbReference type="Pfam" id="PF06570">
    <property type="entry name" value="DUF1129"/>
    <property type="match status" value="1"/>
</dbReference>